<dbReference type="AlphaFoldDB" id="A0A8H4RCJ8"/>
<dbReference type="Proteomes" id="UP000566819">
    <property type="component" value="Unassembled WGS sequence"/>
</dbReference>
<accession>A0A8H4RCJ8</accession>
<evidence type="ECO:0000313" key="2">
    <source>
        <dbReference type="EMBL" id="KAF4626320.1"/>
    </source>
</evidence>
<comment type="caution">
    <text evidence="2">The sequence shown here is derived from an EMBL/GenBank/DDBJ whole genome shotgun (WGS) entry which is preliminary data.</text>
</comment>
<organism evidence="2 3">
    <name type="scientific">Cudoniella acicularis</name>
    <dbReference type="NCBI Taxonomy" id="354080"/>
    <lineage>
        <taxon>Eukaryota</taxon>
        <taxon>Fungi</taxon>
        <taxon>Dikarya</taxon>
        <taxon>Ascomycota</taxon>
        <taxon>Pezizomycotina</taxon>
        <taxon>Leotiomycetes</taxon>
        <taxon>Helotiales</taxon>
        <taxon>Tricladiaceae</taxon>
        <taxon>Cudoniella</taxon>
    </lineage>
</organism>
<sequence length="423" mass="48150">MDESDTSSPLKPADAATNAKFTFDGDTTLFATYKGQEVVGLVSSSAMSLASPVWKKFLFPPFPLIQDTNDRDANDKAGTVARYAEELVTGNDGTATERPSQEEDDSAITTTERPHKKTRLDGSFQQTLTSHVPNHTPKPLDLRDDDGEALLVLLRIVHLRFQNIPGPRDLSWRSKMFEMAVLCDMYDCVSLVQPWLEGWLKDEEDASLWSPGQWLFIAWVFGREGIFRTTAVTLIRKMGFRDGEPQINNFGRKSRSYWPPGIIESINECRRKELKILLDHVYSVANEFCPTKGRIEWADAETRFKIKCRDKKPTCDAVTYGSLIMRLTEMGLWPERTPEEYPRSVDDLERSLGNLDRRLDHLHDYASGPGYGTHWDCNPIKFLGSKMRTMLKESRLNPVLASHRNHLSAQRAKLGRSFEEPFS</sequence>
<evidence type="ECO:0008006" key="4">
    <source>
        <dbReference type="Google" id="ProtNLM"/>
    </source>
</evidence>
<keyword evidence="3" id="KW-1185">Reference proteome</keyword>
<dbReference type="EMBL" id="JAAMPI010001176">
    <property type="protein sequence ID" value="KAF4626320.1"/>
    <property type="molecule type" value="Genomic_DNA"/>
</dbReference>
<feature type="region of interest" description="Disordered" evidence="1">
    <location>
        <begin position="88"/>
        <end position="119"/>
    </location>
</feature>
<gene>
    <name evidence="2" type="ORF">G7Y89_g11842</name>
</gene>
<name>A0A8H4RCJ8_9HELO</name>
<proteinExistence type="predicted"/>
<reference evidence="2 3" key="1">
    <citation type="submission" date="2020-03" db="EMBL/GenBank/DDBJ databases">
        <title>Draft Genome Sequence of Cudoniella acicularis.</title>
        <authorList>
            <person name="Buettner E."/>
            <person name="Kellner H."/>
        </authorList>
    </citation>
    <scope>NUCLEOTIDE SEQUENCE [LARGE SCALE GENOMIC DNA]</scope>
    <source>
        <strain evidence="2 3">DSM 108380</strain>
    </source>
</reference>
<dbReference type="OrthoDB" id="5275938at2759"/>
<protein>
    <recommendedName>
        <fullName evidence="4">Nuclear pore protein</fullName>
    </recommendedName>
</protein>
<evidence type="ECO:0000256" key="1">
    <source>
        <dbReference type="SAM" id="MobiDB-lite"/>
    </source>
</evidence>
<evidence type="ECO:0000313" key="3">
    <source>
        <dbReference type="Proteomes" id="UP000566819"/>
    </source>
</evidence>